<dbReference type="InterPro" id="IPR050555">
    <property type="entry name" value="Bact_Solute-Bind_Prot2"/>
</dbReference>
<gene>
    <name evidence="5" type="ORF">MetMK1DRAFT_00007110</name>
</gene>
<dbReference type="Proteomes" id="UP000003980">
    <property type="component" value="Unassembled WGS sequence"/>
</dbReference>
<dbReference type="AlphaFoldDB" id="H2C1T8"/>
<dbReference type="EMBL" id="JH597761">
    <property type="protein sequence ID" value="EHP70209.1"/>
    <property type="molecule type" value="Genomic_DNA"/>
</dbReference>
<dbReference type="HOGENOM" id="CLU_626451_0_0_2"/>
<dbReference type="CDD" id="cd06312">
    <property type="entry name" value="PBP1_ABC_sugar_binding-like"/>
    <property type="match status" value="1"/>
</dbReference>
<dbReference type="GO" id="GO:0030246">
    <property type="term" value="F:carbohydrate binding"/>
    <property type="evidence" value="ECO:0007669"/>
    <property type="project" value="TreeGrafter"/>
</dbReference>
<accession>H2C1T8</accession>
<dbReference type="Gene3D" id="3.40.50.2300">
    <property type="match status" value="2"/>
</dbReference>
<dbReference type="PANTHER" id="PTHR30036:SF7">
    <property type="entry name" value="ABC TRANSPORTER PERIPLASMIC-BINDING PROTEIN YPHF"/>
    <property type="match status" value="1"/>
</dbReference>
<keyword evidence="3" id="KW-0812">Transmembrane</keyword>
<feature type="transmembrane region" description="Helical" evidence="3">
    <location>
        <begin position="7"/>
        <end position="27"/>
    </location>
</feature>
<dbReference type="eggNOG" id="arCOG07728">
    <property type="taxonomic scope" value="Archaea"/>
</dbReference>
<dbReference type="Pfam" id="PF13407">
    <property type="entry name" value="Peripla_BP_4"/>
    <property type="match status" value="1"/>
</dbReference>
<protein>
    <submittedName>
        <fullName evidence="5">ABC-type sugar transport system, periplasmic component</fullName>
    </submittedName>
</protein>
<evidence type="ECO:0000259" key="4">
    <source>
        <dbReference type="Pfam" id="PF13407"/>
    </source>
</evidence>
<dbReference type="SUPFAM" id="SSF53822">
    <property type="entry name" value="Periplasmic binding protein-like I"/>
    <property type="match status" value="1"/>
</dbReference>
<keyword evidence="5" id="KW-0762">Sugar transport</keyword>
<evidence type="ECO:0000256" key="3">
    <source>
        <dbReference type="SAM" id="Phobius"/>
    </source>
</evidence>
<dbReference type="RefSeq" id="WP_009070735.1">
    <property type="nucleotide sequence ID" value="NZ_JH597761.1"/>
</dbReference>
<dbReference type="PANTHER" id="PTHR30036">
    <property type="entry name" value="D-XYLOSE-BINDING PERIPLASMIC PROTEIN"/>
    <property type="match status" value="1"/>
</dbReference>
<organism evidence="5 6">
    <name type="scientific">Metallosphaera yellowstonensis MK1</name>
    <dbReference type="NCBI Taxonomy" id="671065"/>
    <lineage>
        <taxon>Archaea</taxon>
        <taxon>Thermoproteota</taxon>
        <taxon>Thermoprotei</taxon>
        <taxon>Sulfolobales</taxon>
        <taxon>Sulfolobaceae</taxon>
        <taxon>Metallosphaera</taxon>
    </lineage>
</organism>
<reference evidence="5 6" key="1">
    <citation type="submission" date="2012-01" db="EMBL/GenBank/DDBJ databases">
        <title>Improved High-Quality Draft sequence of Metallosphaera yellowstonensis MK1.</title>
        <authorList>
            <consortium name="US DOE Joint Genome Institute"/>
            <person name="Lucas S."/>
            <person name="Han J."/>
            <person name="Cheng J.-F."/>
            <person name="Goodwin L."/>
            <person name="Pitluck S."/>
            <person name="Peters L."/>
            <person name="Teshima H."/>
            <person name="Detter J.C."/>
            <person name="Han C."/>
            <person name="Tapia R."/>
            <person name="Land M."/>
            <person name="Hauser L."/>
            <person name="Kyrpides N."/>
            <person name="Kozubal M."/>
            <person name="Macur R.E."/>
            <person name="Jay Z."/>
            <person name="Inskeep W."/>
            <person name="Woyke T."/>
        </authorList>
    </citation>
    <scope>NUCLEOTIDE SEQUENCE [LARGE SCALE GENOMIC DNA]</scope>
    <source>
        <strain evidence="5 6">MK1</strain>
    </source>
</reference>
<keyword evidence="6" id="KW-1185">Reference proteome</keyword>
<keyword evidence="5" id="KW-0813">Transport</keyword>
<name>H2C1T8_9CREN</name>
<keyword evidence="3" id="KW-1133">Transmembrane helix</keyword>
<evidence type="ECO:0000256" key="1">
    <source>
        <dbReference type="ARBA" id="ARBA00004196"/>
    </source>
</evidence>
<dbReference type="OrthoDB" id="30524at2157"/>
<comment type="subcellular location">
    <subcellularLocation>
        <location evidence="1">Cell envelope</location>
    </subcellularLocation>
</comment>
<comment type="similarity">
    <text evidence="2">Belongs to the bacterial solute-binding protein 2 family.</text>
</comment>
<evidence type="ECO:0000256" key="2">
    <source>
        <dbReference type="ARBA" id="ARBA00007639"/>
    </source>
</evidence>
<proteinExistence type="inferred from homology"/>
<dbReference type="InterPro" id="IPR028082">
    <property type="entry name" value="Peripla_BP_I"/>
</dbReference>
<dbReference type="InterPro" id="IPR025997">
    <property type="entry name" value="SBP_2_dom"/>
</dbReference>
<evidence type="ECO:0000313" key="6">
    <source>
        <dbReference type="Proteomes" id="UP000003980"/>
    </source>
</evidence>
<keyword evidence="3" id="KW-0472">Membrane</keyword>
<feature type="domain" description="Periplasmic binding protein" evidence="4">
    <location>
        <begin position="59"/>
        <end position="323"/>
    </location>
</feature>
<dbReference type="STRING" id="671065.MetMK1DRAFT_00007110"/>
<sequence length="437" mass="46885">MNKYIPVIIALIIIVGALAGILIYTNVTRPTAVTSTPSNTTSTSPTSPQSSNAGITIYMVTHGAPTDPFWIPVIEGAEYAAALLGIKVIYEAPSTFSVSGLTDLIQSAIAAHPNGLIISVPAPSAEAPLVEQAYQEGIPVLVVNAIPVPSAVPNWPYNETIAYVGQIDYDAGVGLGHYIVTWYEQTHGGQKPMNIVIFNHEPGQFSLTERIAGIDSVLQANGIPNATVVPTSLNYAQSESIMASYLQDHPNTQVIITLGPAGTDPAVAALNQTGLAHKVPLFSFDYDNITLTAIRQGVDIATVDQQPMEQGFLSVVVMFMYIKLGIAPAEYNISTGPFIVTNSTLGLVIKQNALTSELSSYLKVGGDPNGIYRVPMTTNLTAAELLSMISVKVIHHKGYYEIIIDGERDRSLSPLLYIQFTLSQLIQTITDRITKIF</sequence>
<evidence type="ECO:0000313" key="5">
    <source>
        <dbReference type="EMBL" id="EHP70209.1"/>
    </source>
</evidence>